<evidence type="ECO:0008006" key="3">
    <source>
        <dbReference type="Google" id="ProtNLM"/>
    </source>
</evidence>
<comment type="caution">
    <text evidence="1">The sequence shown here is derived from an EMBL/GenBank/DDBJ whole genome shotgun (WGS) entry which is preliminary data.</text>
</comment>
<gene>
    <name evidence="1" type="ORF">LX64_03083</name>
</gene>
<dbReference type="RefSeq" id="WP_148707334.1">
    <property type="nucleotide sequence ID" value="NZ_QLLL01000005.1"/>
</dbReference>
<accession>A0A327QK00</accession>
<sequence length="122" mass="13104">MKKLLCCALTGLVLMACKDEKKAVQDPNACLSVQVVTYNHACISTVQLLDSTQAPALWKESASPIPGQAHQIGIYLDSNATWQTGQPVKIDIVGKVKYLDCFAAISFAGEPNVMHAKPATCK</sequence>
<reference evidence="1 2" key="1">
    <citation type="submission" date="2018-06" db="EMBL/GenBank/DDBJ databases">
        <title>Genomic Encyclopedia of Archaeal and Bacterial Type Strains, Phase II (KMG-II): from individual species to whole genera.</title>
        <authorList>
            <person name="Goeker M."/>
        </authorList>
    </citation>
    <scope>NUCLEOTIDE SEQUENCE [LARGE SCALE GENOMIC DNA]</scope>
    <source>
        <strain evidence="1 2">DSM 23857</strain>
    </source>
</reference>
<dbReference type="AlphaFoldDB" id="A0A327QK00"/>
<keyword evidence="2" id="KW-1185">Reference proteome</keyword>
<evidence type="ECO:0000313" key="1">
    <source>
        <dbReference type="EMBL" id="RAJ04205.1"/>
    </source>
</evidence>
<organism evidence="1 2">
    <name type="scientific">Chitinophaga skermanii</name>
    <dbReference type="NCBI Taxonomy" id="331697"/>
    <lineage>
        <taxon>Bacteria</taxon>
        <taxon>Pseudomonadati</taxon>
        <taxon>Bacteroidota</taxon>
        <taxon>Chitinophagia</taxon>
        <taxon>Chitinophagales</taxon>
        <taxon>Chitinophagaceae</taxon>
        <taxon>Chitinophaga</taxon>
    </lineage>
</organism>
<name>A0A327QK00_9BACT</name>
<dbReference type="EMBL" id="QLLL01000005">
    <property type="protein sequence ID" value="RAJ04205.1"/>
    <property type="molecule type" value="Genomic_DNA"/>
</dbReference>
<evidence type="ECO:0000313" key="2">
    <source>
        <dbReference type="Proteomes" id="UP000249547"/>
    </source>
</evidence>
<dbReference type="PROSITE" id="PS51257">
    <property type="entry name" value="PROKAR_LIPOPROTEIN"/>
    <property type="match status" value="1"/>
</dbReference>
<dbReference type="Proteomes" id="UP000249547">
    <property type="component" value="Unassembled WGS sequence"/>
</dbReference>
<proteinExistence type="predicted"/>
<protein>
    <recommendedName>
        <fullName evidence="3">Lipoprotein</fullName>
    </recommendedName>
</protein>